<dbReference type="GO" id="GO:0016020">
    <property type="term" value="C:membrane"/>
    <property type="evidence" value="ECO:0007669"/>
    <property type="project" value="UniProtKB-SubCell"/>
</dbReference>
<comment type="subcellular location">
    <subcellularLocation>
        <location evidence="1">Membrane</location>
        <topology evidence="1">Single-pass type I membrane protein</topology>
    </subcellularLocation>
</comment>
<dbReference type="PANTHER" id="PTHR48007:SF83">
    <property type="entry name" value="PROTEIN KINASE DOMAIN-CONTAINING PROTEIN"/>
    <property type="match status" value="1"/>
</dbReference>
<evidence type="ECO:0000256" key="2">
    <source>
        <dbReference type="ARBA" id="ARBA00022553"/>
    </source>
</evidence>
<keyword evidence="2" id="KW-0597">Phosphoprotein</keyword>
<dbReference type="CDD" id="cd14066">
    <property type="entry name" value="STKc_IRAK"/>
    <property type="match status" value="1"/>
</dbReference>
<keyword evidence="17" id="KW-1185">Reference proteome</keyword>
<reference evidence="17" key="1">
    <citation type="submission" date="2013-01" db="EMBL/GenBank/DDBJ databases">
        <title>Draft Genome Sequence of a Mulberry Tree, Morus notabilis C.K. Schneid.</title>
        <authorList>
            <person name="He N."/>
            <person name="Zhao S."/>
        </authorList>
    </citation>
    <scope>NUCLEOTIDE SEQUENCE</scope>
</reference>
<dbReference type="InterPro" id="IPR013210">
    <property type="entry name" value="LRR_N_plant-typ"/>
</dbReference>
<keyword evidence="16" id="KW-0418">Kinase</keyword>
<dbReference type="Gene3D" id="3.30.200.20">
    <property type="entry name" value="Phosphorylase Kinase, domain 1"/>
    <property type="match status" value="1"/>
</dbReference>
<accession>W9S0Z2</accession>
<protein>
    <submittedName>
        <fullName evidence="16">Putative inactive leucine-rich repeat receptor-like protein kinase</fullName>
    </submittedName>
</protein>
<dbReference type="InterPro" id="IPR000719">
    <property type="entry name" value="Prot_kinase_dom"/>
</dbReference>
<keyword evidence="7" id="KW-0547">Nucleotide-binding</keyword>
<keyword evidence="6" id="KW-0677">Repeat</keyword>
<dbReference type="SUPFAM" id="SSF56112">
    <property type="entry name" value="Protein kinase-like (PK-like)"/>
    <property type="match status" value="1"/>
</dbReference>
<keyword evidence="10 13" id="KW-0472">Membrane</keyword>
<dbReference type="InterPro" id="IPR055414">
    <property type="entry name" value="LRR_R13L4/SHOC2-like"/>
</dbReference>
<evidence type="ECO:0000256" key="14">
    <source>
        <dbReference type="SAM" id="SignalP"/>
    </source>
</evidence>
<evidence type="ECO:0000256" key="7">
    <source>
        <dbReference type="ARBA" id="ARBA00022741"/>
    </source>
</evidence>
<dbReference type="OrthoDB" id="4062651at2759"/>
<dbReference type="PROSITE" id="PS50011">
    <property type="entry name" value="PROTEIN_KINASE_DOM"/>
    <property type="match status" value="1"/>
</dbReference>
<dbReference type="Gene3D" id="1.10.510.10">
    <property type="entry name" value="Transferase(Phosphotransferase) domain 1"/>
    <property type="match status" value="1"/>
</dbReference>
<dbReference type="Gene3D" id="3.80.10.10">
    <property type="entry name" value="Ribonuclease Inhibitor"/>
    <property type="match status" value="2"/>
</dbReference>
<dbReference type="InterPro" id="IPR011009">
    <property type="entry name" value="Kinase-like_dom_sf"/>
</dbReference>
<name>W9S0Z2_9ROSA</name>
<evidence type="ECO:0000256" key="9">
    <source>
        <dbReference type="ARBA" id="ARBA00022989"/>
    </source>
</evidence>
<keyword evidence="5 14" id="KW-0732">Signal</keyword>
<evidence type="ECO:0000256" key="4">
    <source>
        <dbReference type="ARBA" id="ARBA00022692"/>
    </source>
</evidence>
<dbReference type="GO" id="GO:0005524">
    <property type="term" value="F:ATP binding"/>
    <property type="evidence" value="ECO:0007669"/>
    <property type="project" value="UniProtKB-KW"/>
</dbReference>
<keyword evidence="3" id="KW-0433">Leucine-rich repeat</keyword>
<evidence type="ECO:0000256" key="11">
    <source>
        <dbReference type="ARBA" id="ARBA00023170"/>
    </source>
</evidence>
<keyword evidence="8" id="KW-0067">ATP-binding</keyword>
<evidence type="ECO:0000256" key="8">
    <source>
        <dbReference type="ARBA" id="ARBA00022840"/>
    </source>
</evidence>
<proteinExistence type="predicted"/>
<dbReference type="Pfam" id="PF08263">
    <property type="entry name" value="LRRNT_2"/>
    <property type="match status" value="1"/>
</dbReference>
<organism evidence="16 17">
    <name type="scientific">Morus notabilis</name>
    <dbReference type="NCBI Taxonomy" id="981085"/>
    <lineage>
        <taxon>Eukaryota</taxon>
        <taxon>Viridiplantae</taxon>
        <taxon>Streptophyta</taxon>
        <taxon>Embryophyta</taxon>
        <taxon>Tracheophyta</taxon>
        <taxon>Spermatophyta</taxon>
        <taxon>Magnoliopsida</taxon>
        <taxon>eudicotyledons</taxon>
        <taxon>Gunneridae</taxon>
        <taxon>Pentapetalae</taxon>
        <taxon>rosids</taxon>
        <taxon>fabids</taxon>
        <taxon>Rosales</taxon>
        <taxon>Moraceae</taxon>
        <taxon>Moreae</taxon>
        <taxon>Morus</taxon>
    </lineage>
</organism>
<evidence type="ECO:0000313" key="16">
    <source>
        <dbReference type="EMBL" id="EXC20529.1"/>
    </source>
</evidence>
<dbReference type="Pfam" id="PF00069">
    <property type="entry name" value="Pkinase"/>
    <property type="match status" value="1"/>
</dbReference>
<dbReference type="KEGG" id="mnt:21409710"/>
<evidence type="ECO:0000256" key="13">
    <source>
        <dbReference type="SAM" id="Phobius"/>
    </source>
</evidence>
<evidence type="ECO:0000313" key="17">
    <source>
        <dbReference type="Proteomes" id="UP000030645"/>
    </source>
</evidence>
<keyword evidence="9 13" id="KW-1133">Transmembrane helix</keyword>
<keyword evidence="12" id="KW-0325">Glycoprotein</keyword>
<evidence type="ECO:0000256" key="6">
    <source>
        <dbReference type="ARBA" id="ARBA00022737"/>
    </source>
</evidence>
<dbReference type="InterPro" id="IPR046959">
    <property type="entry name" value="PRK1-6/SRF4-like"/>
</dbReference>
<evidence type="ECO:0000259" key="15">
    <source>
        <dbReference type="PROSITE" id="PS50011"/>
    </source>
</evidence>
<dbReference type="InterPro" id="IPR032675">
    <property type="entry name" value="LRR_dom_sf"/>
</dbReference>
<feature type="chain" id="PRO_5004928808" evidence="14">
    <location>
        <begin position="23"/>
        <end position="706"/>
    </location>
</feature>
<feature type="transmembrane region" description="Helical" evidence="13">
    <location>
        <begin position="312"/>
        <end position="336"/>
    </location>
</feature>
<gene>
    <name evidence="16" type="ORF">L484_027083</name>
</gene>
<evidence type="ECO:0000256" key="3">
    <source>
        <dbReference type="ARBA" id="ARBA00022614"/>
    </source>
</evidence>
<feature type="signal peptide" evidence="14">
    <location>
        <begin position="1"/>
        <end position="22"/>
    </location>
</feature>
<feature type="domain" description="Protein kinase" evidence="15">
    <location>
        <begin position="402"/>
        <end position="705"/>
    </location>
</feature>
<dbReference type="FunFam" id="3.80.10.10:FF:000101">
    <property type="entry name" value="LRR receptor-like serine/threonine-protein kinase ERECTA"/>
    <property type="match status" value="1"/>
</dbReference>
<evidence type="ECO:0000256" key="12">
    <source>
        <dbReference type="ARBA" id="ARBA00023180"/>
    </source>
</evidence>
<dbReference type="SUPFAM" id="SSF52058">
    <property type="entry name" value="L domain-like"/>
    <property type="match status" value="1"/>
</dbReference>
<keyword evidence="4 13" id="KW-0812">Transmembrane</keyword>
<dbReference type="GO" id="GO:0004672">
    <property type="term" value="F:protein kinase activity"/>
    <property type="evidence" value="ECO:0007669"/>
    <property type="project" value="InterPro"/>
</dbReference>
<keyword evidence="16" id="KW-0808">Transferase</keyword>
<dbReference type="eggNOG" id="ENOG502SJN0">
    <property type="taxonomic scope" value="Eukaryota"/>
</dbReference>
<keyword evidence="11 16" id="KW-0675">Receptor</keyword>
<evidence type="ECO:0000256" key="10">
    <source>
        <dbReference type="ARBA" id="ARBA00023136"/>
    </source>
</evidence>
<sequence length="706" mass="77453">MAFSILCCLILLLWNCPAFVDSLNEEGLALLSFKGSLKEFPESFFTSWNSSDETPCSWLGVACKQQRVSSLSIPNRALSGTLSSDLGKLSAIRHLNLPGNILFGSLPSDLFNATELRSLNLTGNSLSGPLPPQIGKLNHLLHLDLSHNSFNGSIPSSIIQCKRLKTLSLDKNFFSGPLPNGLGSNLTTLQKLNLSSNILTGSIPLDFGNLVTLKATLDMSHNSFTGRIPESLGKLPLSVYIDLSYNNLSGPIPQVDNLLSAGPTAFIGNPFLCGPPLKLPCSSNTDDINSQSLIDHPSINVGRKSAKGRKHFHLGFVVLIVTGIILGTCFFGWLFFYTYKKVYTSKGGKMIGGCNIEQTSIVRKDIFCFAKDALDTPSENMEQYNFVRLDQQIDFTLDQLLTASAFLLGKSGFGIVYKVVLENGFTLAVRRLGEGGSQRFKDYQTEVEAIGKIKHPNIVSLRAYCWSVEEKLLIYEYLANGDLSTALHGKAGMVFFTPLSWPVRLRIIKGTANGLNHLHECSPKKYVHGNLKPSNILLGQNMQPKISDLGLCRLANISGESPLFHFEQNTSETPPQNLPYELATTPVSSPAVAVGSHYKAPEASSARKPSQKWDVYSFGVIMLEMISGKFPLIQVGSVEMDIVRWFHLSIEEGKPLLDVLDPFLAHDLDMQDEIIAVLNVALACVHKSPEKRPSMRYVCEVLARLG</sequence>
<evidence type="ECO:0000256" key="1">
    <source>
        <dbReference type="ARBA" id="ARBA00004479"/>
    </source>
</evidence>
<dbReference type="PANTHER" id="PTHR48007">
    <property type="entry name" value="LEUCINE-RICH REPEAT RECEPTOR-LIKE PROTEIN KINASE PXC1"/>
    <property type="match status" value="1"/>
</dbReference>
<evidence type="ECO:0000256" key="5">
    <source>
        <dbReference type="ARBA" id="ARBA00022729"/>
    </source>
</evidence>
<dbReference type="Proteomes" id="UP000030645">
    <property type="component" value="Unassembled WGS sequence"/>
</dbReference>
<dbReference type="FunFam" id="3.80.10.10:FF:000722">
    <property type="entry name" value="Leucine-rich repeat receptor-like protein kinase"/>
    <property type="match status" value="1"/>
</dbReference>
<dbReference type="Pfam" id="PF23598">
    <property type="entry name" value="LRR_14"/>
    <property type="match status" value="1"/>
</dbReference>
<dbReference type="AlphaFoldDB" id="W9S0Z2"/>
<dbReference type="EMBL" id="KE345919">
    <property type="protein sequence ID" value="EXC20529.1"/>
    <property type="molecule type" value="Genomic_DNA"/>
</dbReference>